<gene>
    <name evidence="1" type="ORF">L9F63_002667</name>
</gene>
<keyword evidence="2" id="KW-1185">Reference proteome</keyword>
<accession>A0AAD8ECL4</accession>
<evidence type="ECO:0000313" key="2">
    <source>
        <dbReference type="Proteomes" id="UP001233999"/>
    </source>
</evidence>
<reference evidence="1" key="1">
    <citation type="journal article" date="2023" name="IScience">
        <title>Live-bearing cockroach genome reveals convergent evolutionary mechanisms linked to viviparity in insects and beyond.</title>
        <authorList>
            <person name="Fouks B."/>
            <person name="Harrison M.C."/>
            <person name="Mikhailova A.A."/>
            <person name="Marchal E."/>
            <person name="English S."/>
            <person name="Carruthers M."/>
            <person name="Jennings E.C."/>
            <person name="Chiamaka E.L."/>
            <person name="Frigard R.A."/>
            <person name="Pippel M."/>
            <person name="Attardo G.M."/>
            <person name="Benoit J.B."/>
            <person name="Bornberg-Bauer E."/>
            <person name="Tobe S.S."/>
        </authorList>
    </citation>
    <scope>NUCLEOTIDE SEQUENCE</scope>
    <source>
        <strain evidence="1">Stay&amp;Tobe</strain>
    </source>
</reference>
<dbReference type="EMBL" id="JASPKZ010007262">
    <property type="protein sequence ID" value="KAJ9585550.1"/>
    <property type="molecule type" value="Genomic_DNA"/>
</dbReference>
<reference evidence="1" key="2">
    <citation type="submission" date="2023-05" db="EMBL/GenBank/DDBJ databases">
        <authorList>
            <person name="Fouks B."/>
        </authorList>
    </citation>
    <scope>NUCLEOTIDE SEQUENCE</scope>
    <source>
        <strain evidence="1">Stay&amp;Tobe</strain>
        <tissue evidence="1">Testes</tissue>
    </source>
</reference>
<dbReference type="AlphaFoldDB" id="A0AAD8ECL4"/>
<proteinExistence type="predicted"/>
<protein>
    <submittedName>
        <fullName evidence="1">Uncharacterized protein</fullName>
    </submittedName>
</protein>
<comment type="caution">
    <text evidence="1">The sequence shown here is derived from an EMBL/GenBank/DDBJ whole genome shotgun (WGS) entry which is preliminary data.</text>
</comment>
<dbReference type="Proteomes" id="UP001233999">
    <property type="component" value="Unassembled WGS sequence"/>
</dbReference>
<evidence type="ECO:0000313" key="1">
    <source>
        <dbReference type="EMBL" id="KAJ9585550.1"/>
    </source>
</evidence>
<organism evidence="1 2">
    <name type="scientific">Diploptera punctata</name>
    <name type="common">Pacific beetle cockroach</name>
    <dbReference type="NCBI Taxonomy" id="6984"/>
    <lineage>
        <taxon>Eukaryota</taxon>
        <taxon>Metazoa</taxon>
        <taxon>Ecdysozoa</taxon>
        <taxon>Arthropoda</taxon>
        <taxon>Hexapoda</taxon>
        <taxon>Insecta</taxon>
        <taxon>Pterygota</taxon>
        <taxon>Neoptera</taxon>
        <taxon>Polyneoptera</taxon>
        <taxon>Dictyoptera</taxon>
        <taxon>Blattodea</taxon>
        <taxon>Blaberoidea</taxon>
        <taxon>Blaberidae</taxon>
        <taxon>Diplopterinae</taxon>
        <taxon>Diploptera</taxon>
    </lineage>
</organism>
<feature type="non-terminal residue" evidence="1">
    <location>
        <position position="590"/>
    </location>
</feature>
<name>A0AAD8ECL4_DIPPU</name>
<sequence>LLSVICFLSLLRHSVKFVKMATLLVVLLVLLVIGGIEINPGPNQNEVDKYEKTKGFADMTGENYELKMSALLFLRALQTGHQFHLASNMMAAGSFDDVVLTLGDCTVFLQLKHKKNPQTVLTLQDITRDKNFRLLKYLESYIDIKQHWQNNIDLQRCGKFENAKFVIYTNAGVDEDLVDTADSIGLLNIISTGGRCVCFKQLFENLPTYKAVLSAAVNSENVAATPQLWDIVQKLHDQQVETLPKRKELKEILGHLESLGDLSRYQQFNCQLYLCIRQASEADLRDYIRSEIHSDILLDKFLAGVQNWWRTSSYYLTAKSHFWQDILNKCAATVIQPNAGINVKFTKEHCDHLRQVFTSDNRMLYIQSQCINLSTLKVLQVFQSSLLVNAKKLLTHLSEMIAVWRLGMYDVLVVKGVITDTNILKELVSVPKPKRLVITDTVHSQLYKELQFVTFNDTFCLSQLDLASQLHVLEHEVEFQGLPVKLNSLADVSLLKDIVTCDVVIELHNSLQIGQRLQDIDPCYLPRKFLRRELVNEEIFRENSIFIAVSGISEDRLAQLIPHGDQILKFDENNYAINNTCRYWIIQEGI</sequence>